<sequence length="575" mass="66594">MVFDGMVTRAISYELTNELVDGRVMKIYQPNDTEIFMAIRHERNNKQLLLSAHPQYARIHITKDKRENPTEPPVFCMILRKHLTGSFVKKIEQQENERILHIHFQTRNEIGDISNKILVVEIMGKHSNLILIDDDSKMIIDSIKHISHSQNRHRIIIPGASYTSPPDQGKINPFTMEKDRFMKRLDFNAGKLEQQIVHQFMGVSPLFAKEVTHRAKLGNKESYMHAFLDMVESLQQHKYEPAIWKADKESFYILPLHTKDGTSREEFPSISTMLDRFYSGKAERDRVVQRAQDLSRVLLNEQKKNHRKLAILEKTLKESDKADDYQRKGELLTAHLHLVKTGDEKVDVVDYYDPEQKQIEILLNKQKTPSENAQAFFKKYHKLKKAKIKAQEEINKTIEEIGYLDGIIEQIGHAREQDIEEIREELRDQGYLKKKSTPNKQRKNKPTKPKPQLYVSSDGIDIYVGKNNKQNDYLTNQLARRNDIWLHTKDIPGSHVVIRTDDPTEQTLHEAAKLAAYFSKAGNSSSVPVDYTEVKHVKKPNGAKPGYVIYDNQKTLFVTPDTAVVEKLDANKKQN</sequence>
<dbReference type="PANTHER" id="PTHR15239">
    <property type="entry name" value="NUCLEAR EXPORT MEDIATOR FACTOR NEMF"/>
    <property type="match status" value="1"/>
</dbReference>
<dbReference type="GO" id="GO:1990112">
    <property type="term" value="C:RQC complex"/>
    <property type="evidence" value="ECO:0007669"/>
    <property type="project" value="TreeGrafter"/>
</dbReference>
<comment type="similarity">
    <text evidence="5">Belongs to the NEMF family.</text>
</comment>
<dbReference type="HAMAP" id="MF_00844_B">
    <property type="entry name" value="RqcH_B"/>
    <property type="match status" value="1"/>
</dbReference>
<evidence type="ECO:0000256" key="2">
    <source>
        <dbReference type="ARBA" id="ARBA00022730"/>
    </source>
</evidence>
<comment type="subunit">
    <text evidence="5">Associates with stalled 50S ribosomal subunits. Binds to RqcP.</text>
</comment>
<dbReference type="EMBL" id="JACHON010000001">
    <property type="protein sequence ID" value="MBB6511386.1"/>
    <property type="molecule type" value="Genomic_DNA"/>
</dbReference>
<feature type="domain" description="NFACT RNA-binding" evidence="7">
    <location>
        <begin position="452"/>
        <end position="542"/>
    </location>
</feature>
<keyword evidence="4 5" id="KW-0648">Protein biosynthesis</keyword>
<dbReference type="AlphaFoldDB" id="A0A841RIS5"/>
<dbReference type="InterPro" id="IPR043682">
    <property type="entry name" value="RqcH_bacterial"/>
</dbReference>
<accession>A0A841RIS5</accession>
<dbReference type="FunFam" id="2.30.310.10:FF:000004">
    <property type="entry name" value="Fibronectin-binding protein A"/>
    <property type="match status" value="1"/>
</dbReference>
<feature type="region of interest" description="Disordered" evidence="6">
    <location>
        <begin position="429"/>
        <end position="454"/>
    </location>
</feature>
<dbReference type="GO" id="GO:0072344">
    <property type="term" value="P:rescue of stalled ribosome"/>
    <property type="evidence" value="ECO:0007669"/>
    <property type="project" value="UniProtKB-UniRule"/>
</dbReference>
<dbReference type="InterPro" id="IPR008532">
    <property type="entry name" value="NFACT_RNA-bd"/>
</dbReference>
<dbReference type="RefSeq" id="WP_184243554.1">
    <property type="nucleotide sequence ID" value="NZ_BAAACU010000022.1"/>
</dbReference>
<keyword evidence="2 5" id="KW-0699">rRNA-binding</keyword>
<keyword evidence="9" id="KW-1185">Reference proteome</keyword>
<evidence type="ECO:0000256" key="3">
    <source>
        <dbReference type="ARBA" id="ARBA00022884"/>
    </source>
</evidence>
<reference evidence="8 9" key="1">
    <citation type="submission" date="2020-08" db="EMBL/GenBank/DDBJ databases">
        <title>Genomic Encyclopedia of Type Strains, Phase IV (KMG-IV): sequencing the most valuable type-strain genomes for metagenomic binning, comparative biology and taxonomic classification.</title>
        <authorList>
            <person name="Goeker M."/>
        </authorList>
    </citation>
    <scope>NUCLEOTIDE SEQUENCE [LARGE SCALE GENOMIC DNA]</scope>
    <source>
        <strain evidence="8 9">DSM 11805</strain>
    </source>
</reference>
<evidence type="ECO:0000256" key="6">
    <source>
        <dbReference type="SAM" id="MobiDB-lite"/>
    </source>
</evidence>
<protein>
    <recommendedName>
        <fullName evidence="5">Rqc2 homolog RqcH</fullName>
        <shortName evidence="5">RqcH</shortName>
    </recommendedName>
</protein>
<dbReference type="GO" id="GO:0019843">
    <property type="term" value="F:rRNA binding"/>
    <property type="evidence" value="ECO:0007669"/>
    <property type="project" value="UniProtKB-UniRule"/>
</dbReference>
<dbReference type="Pfam" id="PF05670">
    <property type="entry name" value="NFACT-R_1"/>
    <property type="match status" value="1"/>
</dbReference>
<comment type="function">
    <text evidence="5">Key component of the ribosome quality control system (RQC), a ribosome-associated complex that mediates the extraction of incompletely synthesized nascent chains from stalled ribosomes and their subsequent degradation. RqcH recruits Ala-charged tRNA, and with RqcP directs the elongation of stalled nascent chains on 50S ribosomal subunits, leading to non-templated C-terminal alanine extensions (Ala tail). The Ala tail promotes nascent chain degradation. May add between 1 and at least 8 Ala residues. Binds to stalled 50S ribosomal subunits.</text>
</comment>
<feature type="compositionally biased region" description="Basic residues" evidence="6">
    <location>
        <begin position="432"/>
        <end position="448"/>
    </location>
</feature>
<dbReference type="Proteomes" id="UP000572212">
    <property type="component" value="Unassembled WGS sequence"/>
</dbReference>
<gene>
    <name evidence="5" type="primary">rqcH</name>
    <name evidence="8" type="ORF">GGQ92_000153</name>
</gene>
<dbReference type="InterPro" id="IPR051608">
    <property type="entry name" value="RQC_Subunit_NEMF"/>
</dbReference>
<dbReference type="Gene3D" id="3.40.970.40">
    <property type="entry name" value="fibrinogen binding protein from staphylococcus aureus domain like"/>
    <property type="match status" value="1"/>
</dbReference>
<proteinExistence type="inferred from homology"/>
<evidence type="ECO:0000259" key="7">
    <source>
        <dbReference type="Pfam" id="PF05670"/>
    </source>
</evidence>
<evidence type="ECO:0000313" key="9">
    <source>
        <dbReference type="Proteomes" id="UP000572212"/>
    </source>
</evidence>
<evidence type="ECO:0000313" key="8">
    <source>
        <dbReference type="EMBL" id="MBB6511386.1"/>
    </source>
</evidence>
<evidence type="ECO:0000256" key="1">
    <source>
        <dbReference type="ARBA" id="ARBA00022555"/>
    </source>
</evidence>
<dbReference type="GO" id="GO:0000049">
    <property type="term" value="F:tRNA binding"/>
    <property type="evidence" value="ECO:0007669"/>
    <property type="project" value="UniProtKB-UniRule"/>
</dbReference>
<name>A0A841RIS5_9BACI</name>
<organism evidence="8 9">
    <name type="scientific">Gracilibacillus halotolerans</name>
    <dbReference type="NCBI Taxonomy" id="74386"/>
    <lineage>
        <taxon>Bacteria</taxon>
        <taxon>Bacillati</taxon>
        <taxon>Bacillota</taxon>
        <taxon>Bacilli</taxon>
        <taxon>Bacillales</taxon>
        <taxon>Bacillaceae</taxon>
        <taxon>Gracilibacillus</taxon>
    </lineage>
</organism>
<evidence type="ECO:0000256" key="5">
    <source>
        <dbReference type="HAMAP-Rule" id="MF_00844"/>
    </source>
</evidence>
<keyword evidence="1 5" id="KW-0820">tRNA-binding</keyword>
<dbReference type="Gene3D" id="1.10.8.50">
    <property type="match status" value="1"/>
</dbReference>
<dbReference type="Gene3D" id="2.30.310.10">
    <property type="entry name" value="ibrinogen binding protein from staphylococcus aureus domain"/>
    <property type="match status" value="1"/>
</dbReference>
<comment type="caution">
    <text evidence="8">The sequence shown here is derived from an EMBL/GenBank/DDBJ whole genome shotgun (WGS) entry which is preliminary data.</text>
</comment>
<dbReference type="GO" id="GO:0043023">
    <property type="term" value="F:ribosomal large subunit binding"/>
    <property type="evidence" value="ECO:0007669"/>
    <property type="project" value="UniProtKB-UniRule"/>
</dbReference>
<keyword evidence="3 5" id="KW-0694">RNA-binding</keyword>
<dbReference type="Pfam" id="PF05833">
    <property type="entry name" value="NFACT_N"/>
    <property type="match status" value="1"/>
</dbReference>
<evidence type="ECO:0000256" key="4">
    <source>
        <dbReference type="ARBA" id="ARBA00022917"/>
    </source>
</evidence>
<dbReference type="PANTHER" id="PTHR15239:SF6">
    <property type="entry name" value="RIBOSOME QUALITY CONTROL COMPLEX SUBUNIT NEMF"/>
    <property type="match status" value="1"/>
</dbReference>